<sequence>MIILLLGILNVQGNIIKKPNDYAIILNQTQEIKHYDLEINEEAILFQYPNGSILKSTITSDNKTSLCQVTHDYIQITTNLSKQIIKQDQEMYTNLSDQILAAINKKTTIVFITEQNNYVEFDLISLDIKNTIGLNQYILEKQSYKSGIYSIETNLTFLFYAKVVLILDETDTVVTQNINQMESNKILSSLGQLYVATNKGLIVYEIDRNNKSIIYKKTIEEKQNIIDISLGGENGEILYLLQYDGIHIYQMTNDTQFNQHQNLSHIPIEYGISFDQNNDQSLNILVRPQKHVIFIDIEINLDKGTWFIESQHNIKINAKEVYINDRYAILKGVDTHNIIRHSLPNIFTRIFNNYPFMLSNTVLLGFHEVNIGEKEDTIHNWYKNQTKNMLFGVDTNQIVLYKWQSFDGQIICKTDDVQQIGQMFIYDVQATLSECNEKSEYKDDVVSKDLIVCEFQTKLYIKILEDHLSYQQNILVIICIALGGALVFSILIFVCYRKKTQSQLYIYQEQIKQYEKFQGEINSDSHGTRQGTRHPNEDNKFKIDVDDQ</sequence>
<evidence type="ECO:0000313" key="4">
    <source>
        <dbReference type="Proteomes" id="UP000692954"/>
    </source>
</evidence>
<keyword evidence="4" id="KW-1185">Reference proteome</keyword>
<evidence type="ECO:0008006" key="5">
    <source>
        <dbReference type="Google" id="ProtNLM"/>
    </source>
</evidence>
<feature type="region of interest" description="Disordered" evidence="1">
    <location>
        <begin position="522"/>
        <end position="548"/>
    </location>
</feature>
<gene>
    <name evidence="3" type="ORF">PSON_ATCC_30995.1.T0720262</name>
</gene>
<reference evidence="3" key="1">
    <citation type="submission" date="2021-01" db="EMBL/GenBank/DDBJ databases">
        <authorList>
            <consortium name="Genoscope - CEA"/>
            <person name="William W."/>
        </authorList>
    </citation>
    <scope>NUCLEOTIDE SEQUENCE</scope>
</reference>
<keyword evidence="2" id="KW-0472">Membrane</keyword>
<name>A0A8S1PA31_9CILI</name>
<protein>
    <recommendedName>
        <fullName evidence="5">Transmembrane protein</fullName>
    </recommendedName>
</protein>
<evidence type="ECO:0000313" key="3">
    <source>
        <dbReference type="EMBL" id="CAD8099895.1"/>
    </source>
</evidence>
<keyword evidence="2" id="KW-0812">Transmembrane</keyword>
<dbReference type="AlphaFoldDB" id="A0A8S1PA31"/>
<dbReference type="Proteomes" id="UP000692954">
    <property type="component" value="Unassembled WGS sequence"/>
</dbReference>
<evidence type="ECO:0000256" key="1">
    <source>
        <dbReference type="SAM" id="MobiDB-lite"/>
    </source>
</evidence>
<organism evidence="3 4">
    <name type="scientific">Paramecium sonneborni</name>
    <dbReference type="NCBI Taxonomy" id="65129"/>
    <lineage>
        <taxon>Eukaryota</taxon>
        <taxon>Sar</taxon>
        <taxon>Alveolata</taxon>
        <taxon>Ciliophora</taxon>
        <taxon>Intramacronucleata</taxon>
        <taxon>Oligohymenophorea</taxon>
        <taxon>Peniculida</taxon>
        <taxon>Parameciidae</taxon>
        <taxon>Paramecium</taxon>
    </lineage>
</organism>
<dbReference type="OrthoDB" id="302260at2759"/>
<dbReference type="EMBL" id="CAJJDN010000072">
    <property type="protein sequence ID" value="CAD8099895.1"/>
    <property type="molecule type" value="Genomic_DNA"/>
</dbReference>
<proteinExistence type="predicted"/>
<feature type="transmembrane region" description="Helical" evidence="2">
    <location>
        <begin position="474"/>
        <end position="496"/>
    </location>
</feature>
<comment type="caution">
    <text evidence="3">The sequence shown here is derived from an EMBL/GenBank/DDBJ whole genome shotgun (WGS) entry which is preliminary data.</text>
</comment>
<keyword evidence="2" id="KW-1133">Transmembrane helix</keyword>
<feature type="compositionally biased region" description="Basic and acidic residues" evidence="1">
    <location>
        <begin position="534"/>
        <end position="548"/>
    </location>
</feature>
<accession>A0A8S1PA31</accession>
<evidence type="ECO:0000256" key="2">
    <source>
        <dbReference type="SAM" id="Phobius"/>
    </source>
</evidence>